<dbReference type="AlphaFoldDB" id="A0AAD1Z5E2"/>
<reference evidence="1" key="1">
    <citation type="submission" date="2023-05" db="EMBL/GenBank/DDBJ databases">
        <authorList>
            <person name="Huff M."/>
        </authorList>
    </citation>
    <scope>NUCLEOTIDE SEQUENCE</scope>
</reference>
<dbReference type="Proteomes" id="UP000834106">
    <property type="component" value="Chromosome 5"/>
</dbReference>
<gene>
    <name evidence="1" type="ORF">FPE_LOCUS9025</name>
</gene>
<protein>
    <submittedName>
        <fullName evidence="1">Uncharacterized protein</fullName>
    </submittedName>
</protein>
<evidence type="ECO:0000313" key="1">
    <source>
        <dbReference type="EMBL" id="CAI9761595.1"/>
    </source>
</evidence>
<proteinExistence type="predicted"/>
<accession>A0AAD1Z5E2</accession>
<sequence length="162" mass="17985">MTCHCNHPEYYTHGSTSATSPHNSNYVRTHFFTNIVTGTLSIALLNRPVEEPTSQCMFTVCSPLGPFVPAPPEVAMRMFRDQGGPSPFDGGRNGRSGHQVSGPAPVIALPPTFRQDPRNLRRSAVLPYIFCKWTMIHQCSVASYNDLDAQEDEVTVIDYRSL</sequence>
<dbReference type="EMBL" id="OU503040">
    <property type="protein sequence ID" value="CAI9761595.1"/>
    <property type="molecule type" value="Genomic_DNA"/>
</dbReference>
<keyword evidence="2" id="KW-1185">Reference proteome</keyword>
<organism evidence="1 2">
    <name type="scientific">Fraxinus pennsylvanica</name>
    <dbReference type="NCBI Taxonomy" id="56036"/>
    <lineage>
        <taxon>Eukaryota</taxon>
        <taxon>Viridiplantae</taxon>
        <taxon>Streptophyta</taxon>
        <taxon>Embryophyta</taxon>
        <taxon>Tracheophyta</taxon>
        <taxon>Spermatophyta</taxon>
        <taxon>Magnoliopsida</taxon>
        <taxon>eudicotyledons</taxon>
        <taxon>Gunneridae</taxon>
        <taxon>Pentapetalae</taxon>
        <taxon>asterids</taxon>
        <taxon>lamiids</taxon>
        <taxon>Lamiales</taxon>
        <taxon>Oleaceae</taxon>
        <taxon>Oleeae</taxon>
        <taxon>Fraxinus</taxon>
    </lineage>
</organism>
<evidence type="ECO:0000313" key="2">
    <source>
        <dbReference type="Proteomes" id="UP000834106"/>
    </source>
</evidence>
<name>A0AAD1Z5E2_9LAMI</name>